<reference evidence="2" key="1">
    <citation type="journal article" date="2013" name="Proc. Natl. Acad. Sci. U.S.A.">
        <title>Genome structure and metabolic features in the red seaweed Chondrus crispus shed light on evolution of the Archaeplastida.</title>
        <authorList>
            <person name="Collen J."/>
            <person name="Porcel B."/>
            <person name="Carre W."/>
            <person name="Ball S.G."/>
            <person name="Chaparro C."/>
            <person name="Tonon T."/>
            <person name="Barbeyron T."/>
            <person name="Michel G."/>
            <person name="Noel B."/>
            <person name="Valentin K."/>
            <person name="Elias M."/>
            <person name="Artiguenave F."/>
            <person name="Arun A."/>
            <person name="Aury J.M."/>
            <person name="Barbosa-Neto J.F."/>
            <person name="Bothwell J.H."/>
            <person name="Bouget F.Y."/>
            <person name="Brillet L."/>
            <person name="Cabello-Hurtado F."/>
            <person name="Capella-Gutierrez S."/>
            <person name="Charrier B."/>
            <person name="Cladiere L."/>
            <person name="Cock J.M."/>
            <person name="Coelho S.M."/>
            <person name="Colleoni C."/>
            <person name="Czjzek M."/>
            <person name="Da Silva C."/>
            <person name="Delage L."/>
            <person name="Denoeud F."/>
            <person name="Deschamps P."/>
            <person name="Dittami S.M."/>
            <person name="Gabaldon T."/>
            <person name="Gachon C.M."/>
            <person name="Groisillier A."/>
            <person name="Herve C."/>
            <person name="Jabbari K."/>
            <person name="Katinka M."/>
            <person name="Kloareg B."/>
            <person name="Kowalczyk N."/>
            <person name="Labadie K."/>
            <person name="Leblanc C."/>
            <person name="Lopez P.J."/>
            <person name="McLachlan D.H."/>
            <person name="Meslet-Cladiere L."/>
            <person name="Moustafa A."/>
            <person name="Nehr Z."/>
            <person name="Nyvall Collen P."/>
            <person name="Panaud O."/>
            <person name="Partensky F."/>
            <person name="Poulain J."/>
            <person name="Rensing S.A."/>
            <person name="Rousvoal S."/>
            <person name="Samson G."/>
            <person name="Symeonidi A."/>
            <person name="Weissenbach J."/>
            <person name="Zambounis A."/>
            <person name="Wincker P."/>
            <person name="Boyen C."/>
        </authorList>
    </citation>
    <scope>NUCLEOTIDE SEQUENCE [LARGE SCALE GENOMIC DNA]</scope>
    <source>
        <strain evidence="2">cv. Stackhouse</strain>
    </source>
</reference>
<protein>
    <submittedName>
        <fullName evidence="1">Uncharacterized protein</fullName>
    </submittedName>
</protein>
<dbReference type="AlphaFoldDB" id="S0F398"/>
<evidence type="ECO:0000313" key="1">
    <source>
        <dbReference type="EMBL" id="CDF77602.1"/>
    </source>
</evidence>
<organism evidence="1 2">
    <name type="scientific">Chondrus crispus</name>
    <name type="common">Carrageen Irish moss</name>
    <name type="synonym">Polymorpha crispa</name>
    <dbReference type="NCBI Taxonomy" id="2769"/>
    <lineage>
        <taxon>Eukaryota</taxon>
        <taxon>Rhodophyta</taxon>
        <taxon>Florideophyceae</taxon>
        <taxon>Rhodymeniophycidae</taxon>
        <taxon>Gigartinales</taxon>
        <taxon>Gigartinaceae</taxon>
        <taxon>Chondrus</taxon>
    </lineage>
</organism>
<proteinExistence type="predicted"/>
<keyword evidence="2" id="KW-1185">Reference proteome</keyword>
<dbReference type="Gramene" id="CDF77602">
    <property type="protein sequence ID" value="CDF77602"/>
    <property type="gene ID" value="CHC_T00001145001"/>
</dbReference>
<dbReference type="EMBL" id="HG001944">
    <property type="protein sequence ID" value="CDF77602.1"/>
    <property type="molecule type" value="Genomic_DNA"/>
</dbReference>
<accession>S0F398</accession>
<dbReference type="Proteomes" id="UP000012073">
    <property type="component" value="Unassembled WGS sequence"/>
</dbReference>
<name>S0F398_CHOCR</name>
<dbReference type="RefSeq" id="XP_005718466.1">
    <property type="nucleotide sequence ID" value="XM_005718409.1"/>
</dbReference>
<dbReference type="KEGG" id="ccp:CHC_T00001145001"/>
<gene>
    <name evidence="1" type="ORF">CHC_T00001145001</name>
</gene>
<dbReference type="GeneID" id="17326182"/>
<sequence>MDAIHVCPHVMHPGCYWTKTGARESDPIANHFWLKGHPVVSVFTASSV</sequence>
<evidence type="ECO:0000313" key="2">
    <source>
        <dbReference type="Proteomes" id="UP000012073"/>
    </source>
</evidence>